<dbReference type="AlphaFoldDB" id="A0A2N6K945"/>
<protein>
    <submittedName>
        <fullName evidence="1">Uncharacterized protein</fullName>
    </submittedName>
</protein>
<keyword evidence="2" id="KW-1185">Reference proteome</keyword>
<evidence type="ECO:0000313" key="2">
    <source>
        <dbReference type="Proteomes" id="UP000235036"/>
    </source>
</evidence>
<proteinExistence type="predicted"/>
<dbReference type="RefSeq" id="WP_016866147.1">
    <property type="nucleotide sequence ID" value="NZ_CAWNVR010000169.1"/>
</dbReference>
<sequence length="96" mass="10826">MIENQNFHLIKETASTDDRGRLTLGAVAKTKSYRVLMNDVGQILLDPVVNIPERELWIWQNSVARNSLELGIKQATSGELHDLGSFAQYADLEIEE</sequence>
<evidence type="ECO:0000313" key="1">
    <source>
        <dbReference type="EMBL" id="PLZ94442.1"/>
    </source>
</evidence>
<organism evidence="1 2">
    <name type="scientific">Fischerella muscicola CCMEE 5323</name>
    <dbReference type="NCBI Taxonomy" id="2019572"/>
    <lineage>
        <taxon>Bacteria</taxon>
        <taxon>Bacillati</taxon>
        <taxon>Cyanobacteriota</taxon>
        <taxon>Cyanophyceae</taxon>
        <taxon>Nostocales</taxon>
        <taxon>Hapalosiphonaceae</taxon>
        <taxon>Fischerella</taxon>
    </lineage>
</organism>
<dbReference type="Proteomes" id="UP000235036">
    <property type="component" value="Unassembled WGS sequence"/>
</dbReference>
<name>A0A2N6K945_FISMU</name>
<comment type="caution">
    <text evidence="1">The sequence shown here is derived from an EMBL/GenBank/DDBJ whole genome shotgun (WGS) entry which is preliminary data.</text>
</comment>
<gene>
    <name evidence="1" type="ORF">CEN44_00790</name>
</gene>
<reference evidence="1 2" key="1">
    <citation type="submission" date="2017-08" db="EMBL/GenBank/DDBJ databases">
        <title>Genomes of Fischerella (Mastigocladus) sp. strains.</title>
        <authorList>
            <person name="Miller S.R."/>
        </authorList>
    </citation>
    <scope>NUCLEOTIDE SEQUENCE [LARGE SCALE GENOMIC DNA]</scope>
    <source>
        <strain evidence="1 2">CCMEE 5323</strain>
    </source>
</reference>
<accession>A0A2N6K945</accession>
<dbReference type="EMBL" id="NRQW01000013">
    <property type="protein sequence ID" value="PLZ94442.1"/>
    <property type="molecule type" value="Genomic_DNA"/>
</dbReference>